<dbReference type="Pfam" id="PF00085">
    <property type="entry name" value="Thioredoxin"/>
    <property type="match status" value="1"/>
</dbReference>
<evidence type="ECO:0000256" key="1">
    <source>
        <dbReference type="SAM" id="MobiDB-lite"/>
    </source>
</evidence>
<feature type="signal peptide" evidence="2">
    <location>
        <begin position="1"/>
        <end position="29"/>
    </location>
</feature>
<gene>
    <name evidence="4" type="ORF">NSPH01132_LOCUS865</name>
</gene>
<sequence>MKTPVARRALLWICLVRSLFFVSSQSLRAQNIRRASSLLTPQSSCARAPRWGSRRTLQLRSSSMSVDEMVVDSLQTPNILDERIRRMIKNEGTPETEISEKKQAGPPTAKEEEYESEGLVRVVHSQNELHEIVEHQPHETFVVEFAQYRCRPCRYFERKFARLAERYSKHSVKFLKLYGDANDSTKKLFEEYRVTATPSFLIFKEGELAKRTWGISEPKLVEKIETIINVETTKVPSMVGE</sequence>
<dbReference type="EMBL" id="HBHC01001480">
    <property type="protein sequence ID" value="CAD9650986.1"/>
    <property type="molecule type" value="Transcribed_RNA"/>
</dbReference>
<evidence type="ECO:0000259" key="3">
    <source>
        <dbReference type="PROSITE" id="PS51352"/>
    </source>
</evidence>
<accession>A0A7S2VUY4</accession>
<dbReference type="PROSITE" id="PS51352">
    <property type="entry name" value="THIOREDOXIN_2"/>
    <property type="match status" value="1"/>
</dbReference>
<dbReference type="SUPFAM" id="SSF52833">
    <property type="entry name" value="Thioredoxin-like"/>
    <property type="match status" value="1"/>
</dbReference>
<dbReference type="InterPro" id="IPR050620">
    <property type="entry name" value="Thioredoxin_H-type-like"/>
</dbReference>
<dbReference type="CDD" id="cd02947">
    <property type="entry name" value="TRX_family"/>
    <property type="match status" value="1"/>
</dbReference>
<keyword evidence="2" id="KW-0732">Signal</keyword>
<name>A0A7S2VUY4_9EUKA</name>
<feature type="chain" id="PRO_5031459689" description="Thioredoxin domain-containing protein" evidence="2">
    <location>
        <begin position="30"/>
        <end position="241"/>
    </location>
</feature>
<evidence type="ECO:0000256" key="2">
    <source>
        <dbReference type="SAM" id="SignalP"/>
    </source>
</evidence>
<reference evidence="4" key="1">
    <citation type="submission" date="2021-01" db="EMBL/GenBank/DDBJ databases">
        <authorList>
            <person name="Corre E."/>
            <person name="Pelletier E."/>
            <person name="Niang G."/>
            <person name="Scheremetjew M."/>
            <person name="Finn R."/>
            <person name="Kale V."/>
            <person name="Holt S."/>
            <person name="Cochrane G."/>
            <person name="Meng A."/>
            <person name="Brown T."/>
            <person name="Cohen L."/>
        </authorList>
    </citation>
    <scope>NUCLEOTIDE SEQUENCE</scope>
    <source>
        <strain evidence="4">BC52</strain>
    </source>
</reference>
<dbReference type="AlphaFoldDB" id="A0A7S2VUY4"/>
<dbReference type="PANTHER" id="PTHR10438">
    <property type="entry name" value="THIOREDOXIN"/>
    <property type="match status" value="1"/>
</dbReference>
<evidence type="ECO:0000313" key="4">
    <source>
        <dbReference type="EMBL" id="CAD9650986.1"/>
    </source>
</evidence>
<dbReference type="PANTHER" id="PTHR10438:SF468">
    <property type="entry name" value="THIOREDOXIN-1-RELATED"/>
    <property type="match status" value="1"/>
</dbReference>
<dbReference type="InterPro" id="IPR036249">
    <property type="entry name" value="Thioredoxin-like_sf"/>
</dbReference>
<organism evidence="4">
    <name type="scientific">Norrisiella sphaerica</name>
    <dbReference type="NCBI Taxonomy" id="552664"/>
    <lineage>
        <taxon>Eukaryota</taxon>
        <taxon>Sar</taxon>
        <taxon>Rhizaria</taxon>
        <taxon>Cercozoa</taxon>
        <taxon>Chlorarachniophyceae</taxon>
        <taxon>Norrisiella</taxon>
    </lineage>
</organism>
<feature type="region of interest" description="Disordered" evidence="1">
    <location>
        <begin position="90"/>
        <end position="112"/>
    </location>
</feature>
<proteinExistence type="predicted"/>
<feature type="domain" description="Thioredoxin" evidence="3">
    <location>
        <begin position="98"/>
        <end position="229"/>
    </location>
</feature>
<dbReference type="Gene3D" id="3.40.30.10">
    <property type="entry name" value="Glutaredoxin"/>
    <property type="match status" value="1"/>
</dbReference>
<protein>
    <recommendedName>
        <fullName evidence="3">Thioredoxin domain-containing protein</fullName>
    </recommendedName>
</protein>
<dbReference type="InterPro" id="IPR013766">
    <property type="entry name" value="Thioredoxin_domain"/>
</dbReference>